<dbReference type="EMBL" id="HF935261">
    <property type="protein sequence ID" value="CCX05610.1"/>
    <property type="molecule type" value="Genomic_DNA"/>
</dbReference>
<evidence type="ECO:0000313" key="2">
    <source>
        <dbReference type="Proteomes" id="UP000018144"/>
    </source>
</evidence>
<dbReference type="AlphaFoldDB" id="U4L6F7"/>
<accession>U4L6F7</accession>
<dbReference type="Proteomes" id="UP000018144">
    <property type="component" value="Unassembled WGS sequence"/>
</dbReference>
<proteinExistence type="predicted"/>
<name>U4L6F7_PYROM</name>
<evidence type="ECO:0000313" key="1">
    <source>
        <dbReference type="EMBL" id="CCX05610.1"/>
    </source>
</evidence>
<keyword evidence="2" id="KW-1185">Reference proteome</keyword>
<sequence length="234" mass="26994">MPLPQLDHNLRWQNNPNAKHFNDQEKALLDGLHEVSQSQPPLTKSAAGILLSRQLTLDTAISEREITLIPGHAPITSSGELHPEIFDYLYGDSDTARQVWHTMFCISHLYGANDKEFEWYLEREKELWLLDVEGPYLYRTLGAWWEDYNRLLLKIKRDLGRSYSQLVNKVSTGGLRAFNIDALEHILVISHSPKKERTKRLCRLSRKIEYSLRVAEKAGVVPITVVSDKFESRV</sequence>
<organism evidence="1 2">
    <name type="scientific">Pyronema omphalodes (strain CBS 100304)</name>
    <name type="common">Pyronema confluens</name>
    <dbReference type="NCBI Taxonomy" id="1076935"/>
    <lineage>
        <taxon>Eukaryota</taxon>
        <taxon>Fungi</taxon>
        <taxon>Dikarya</taxon>
        <taxon>Ascomycota</taxon>
        <taxon>Pezizomycotina</taxon>
        <taxon>Pezizomycetes</taxon>
        <taxon>Pezizales</taxon>
        <taxon>Pyronemataceae</taxon>
        <taxon>Pyronema</taxon>
    </lineage>
</organism>
<reference evidence="1 2" key="1">
    <citation type="journal article" date="2013" name="PLoS Genet.">
        <title>The genome and development-dependent transcriptomes of Pyronema confluens: a window into fungal evolution.</title>
        <authorList>
            <person name="Traeger S."/>
            <person name="Altegoer F."/>
            <person name="Freitag M."/>
            <person name="Gabaldon T."/>
            <person name="Kempken F."/>
            <person name="Kumar A."/>
            <person name="Marcet-Houben M."/>
            <person name="Poggeler S."/>
            <person name="Stajich J.E."/>
            <person name="Nowrousian M."/>
        </authorList>
    </citation>
    <scope>NUCLEOTIDE SEQUENCE [LARGE SCALE GENOMIC DNA]</scope>
    <source>
        <strain evidence="2">CBS 100304</strain>
        <tissue evidence="1">Vegetative mycelium</tissue>
    </source>
</reference>
<gene>
    <name evidence="1" type="ORF">PCON_05197</name>
</gene>
<protein>
    <submittedName>
        <fullName evidence="1">Uncharacterized protein</fullName>
    </submittedName>
</protein>